<dbReference type="InterPro" id="IPR013078">
    <property type="entry name" value="His_Pase_superF_clade-1"/>
</dbReference>
<dbReference type="RefSeq" id="WP_268075442.1">
    <property type="nucleotide sequence ID" value="NZ_CP109965.1"/>
</dbReference>
<dbReference type="CDD" id="cd07067">
    <property type="entry name" value="HP_PGM_like"/>
    <property type="match status" value="1"/>
</dbReference>
<dbReference type="EMBL" id="CP109965">
    <property type="protein sequence ID" value="WAJ70988.1"/>
    <property type="molecule type" value="Genomic_DNA"/>
</dbReference>
<evidence type="ECO:0000313" key="1">
    <source>
        <dbReference type="EMBL" id="WAJ70988.1"/>
    </source>
</evidence>
<keyword evidence="2" id="KW-1185">Reference proteome</keyword>
<dbReference type="InterPro" id="IPR029033">
    <property type="entry name" value="His_PPase_superfam"/>
</dbReference>
<dbReference type="NCBIfam" id="TIGR00249">
    <property type="entry name" value="sixA"/>
    <property type="match status" value="1"/>
</dbReference>
<evidence type="ECO:0000313" key="2">
    <source>
        <dbReference type="Proteomes" id="UP001163726"/>
    </source>
</evidence>
<dbReference type="Gene3D" id="3.40.50.1240">
    <property type="entry name" value="Phosphoglycerate mutase-like"/>
    <property type="match status" value="1"/>
</dbReference>
<sequence>MQLFIIRHGEAELDTKPDSARQLNLQGQQECESAGHWIGKQCCDFDIVLISPFVRAQQTWKMLEQQGITTKQLEILQDLTPESDPETAACAIKAYSQGLKKVLVVSHLPLVCFLVDELVAETCPLFATGSTAVVEIEENDIKGHLLTLVSPNQAEAEVNSKACAAGR</sequence>
<organism evidence="1 2">
    <name type="scientific">Catenovulum adriaticum</name>
    <dbReference type="NCBI Taxonomy" id="2984846"/>
    <lineage>
        <taxon>Bacteria</taxon>
        <taxon>Pseudomonadati</taxon>
        <taxon>Pseudomonadota</taxon>
        <taxon>Gammaproteobacteria</taxon>
        <taxon>Alteromonadales</taxon>
        <taxon>Alteromonadaceae</taxon>
        <taxon>Catenovulum</taxon>
    </lineage>
</organism>
<dbReference type="SUPFAM" id="SSF53254">
    <property type="entry name" value="Phosphoglycerate mutase-like"/>
    <property type="match status" value="1"/>
</dbReference>
<dbReference type="InterPro" id="IPR004449">
    <property type="entry name" value="SixA"/>
</dbReference>
<dbReference type="Proteomes" id="UP001163726">
    <property type="component" value="Chromosome"/>
</dbReference>
<dbReference type="Pfam" id="PF00300">
    <property type="entry name" value="His_Phos_1"/>
    <property type="match status" value="1"/>
</dbReference>
<reference evidence="1" key="1">
    <citation type="submission" date="2022-10" db="EMBL/GenBank/DDBJ databases">
        <title>Catenovulum adriacola sp. nov. isolated in the Harbour of Susak.</title>
        <authorList>
            <person name="Schoch T."/>
            <person name="Reich S.J."/>
            <person name="Stoeferle S."/>
            <person name="Flaiz M."/>
            <person name="Kazda M."/>
            <person name="Riedel C.U."/>
            <person name="Duerre P."/>
        </authorList>
    </citation>
    <scope>NUCLEOTIDE SEQUENCE</scope>
    <source>
        <strain evidence="1">TS8</strain>
    </source>
</reference>
<accession>A0ABY7AP33</accession>
<dbReference type="SMART" id="SM00855">
    <property type="entry name" value="PGAM"/>
    <property type="match status" value="1"/>
</dbReference>
<gene>
    <name evidence="1" type="primary">sixA</name>
    <name evidence="1" type="ORF">OLW01_04075</name>
</gene>
<proteinExistence type="predicted"/>
<protein>
    <submittedName>
        <fullName evidence="1">Phosphohistidine phosphatase SixA</fullName>
    </submittedName>
</protein>
<name>A0ABY7AP33_9ALTE</name>